<sequence length="82" mass="9114">MTALRGPYRPGPRPARPCGTEETGEGSKRSETIMTRWGLVMTGISFTNFKRRIKPFAPWFGENIKPCVADDPGTCVKTARRA</sequence>
<organism evidence="2 3">
    <name type="scientific">Eumeta variegata</name>
    <name type="common">Bagworm moth</name>
    <name type="synonym">Eumeta japonica</name>
    <dbReference type="NCBI Taxonomy" id="151549"/>
    <lineage>
        <taxon>Eukaryota</taxon>
        <taxon>Metazoa</taxon>
        <taxon>Ecdysozoa</taxon>
        <taxon>Arthropoda</taxon>
        <taxon>Hexapoda</taxon>
        <taxon>Insecta</taxon>
        <taxon>Pterygota</taxon>
        <taxon>Neoptera</taxon>
        <taxon>Endopterygota</taxon>
        <taxon>Lepidoptera</taxon>
        <taxon>Glossata</taxon>
        <taxon>Ditrysia</taxon>
        <taxon>Tineoidea</taxon>
        <taxon>Psychidae</taxon>
        <taxon>Oiketicinae</taxon>
        <taxon>Eumeta</taxon>
    </lineage>
</organism>
<gene>
    <name evidence="2" type="ORF">EVAR_66689_1</name>
</gene>
<feature type="region of interest" description="Disordered" evidence="1">
    <location>
        <begin position="1"/>
        <end position="29"/>
    </location>
</feature>
<dbReference type="AlphaFoldDB" id="A0A4C1ZMX6"/>
<accession>A0A4C1ZMX6</accession>
<evidence type="ECO:0000313" key="3">
    <source>
        <dbReference type="Proteomes" id="UP000299102"/>
    </source>
</evidence>
<evidence type="ECO:0000256" key="1">
    <source>
        <dbReference type="SAM" id="MobiDB-lite"/>
    </source>
</evidence>
<comment type="caution">
    <text evidence="2">The sequence shown here is derived from an EMBL/GenBank/DDBJ whole genome shotgun (WGS) entry which is preliminary data.</text>
</comment>
<dbReference type="EMBL" id="BGZK01001949">
    <property type="protein sequence ID" value="GBP88662.1"/>
    <property type="molecule type" value="Genomic_DNA"/>
</dbReference>
<name>A0A4C1ZMX6_EUMVA</name>
<proteinExistence type="predicted"/>
<evidence type="ECO:0000313" key="2">
    <source>
        <dbReference type="EMBL" id="GBP88662.1"/>
    </source>
</evidence>
<keyword evidence="3" id="KW-1185">Reference proteome</keyword>
<reference evidence="2 3" key="1">
    <citation type="journal article" date="2019" name="Commun. Biol.">
        <title>The bagworm genome reveals a unique fibroin gene that provides high tensile strength.</title>
        <authorList>
            <person name="Kono N."/>
            <person name="Nakamura H."/>
            <person name="Ohtoshi R."/>
            <person name="Tomita M."/>
            <person name="Numata K."/>
            <person name="Arakawa K."/>
        </authorList>
    </citation>
    <scope>NUCLEOTIDE SEQUENCE [LARGE SCALE GENOMIC DNA]</scope>
</reference>
<protein>
    <submittedName>
        <fullName evidence="2">Uncharacterized protein</fullName>
    </submittedName>
</protein>
<dbReference type="Proteomes" id="UP000299102">
    <property type="component" value="Unassembled WGS sequence"/>
</dbReference>